<evidence type="ECO:0000259" key="2">
    <source>
        <dbReference type="PROSITE" id="PS50234"/>
    </source>
</evidence>
<dbReference type="STRING" id="1827387.A4S15_08040"/>
<dbReference type="PROSITE" id="PS50234">
    <property type="entry name" value="VWFA"/>
    <property type="match status" value="1"/>
</dbReference>
<dbReference type="InterPro" id="IPR028087">
    <property type="entry name" value="Tad_N"/>
</dbReference>
<evidence type="ECO:0000313" key="3">
    <source>
        <dbReference type="EMBL" id="OQW52318.1"/>
    </source>
</evidence>
<dbReference type="SUPFAM" id="SSF53300">
    <property type="entry name" value="vWA-like"/>
    <property type="match status" value="1"/>
</dbReference>
<organism evidence="3 4">
    <name type="scientific">Candidatus Raskinella chloraquaticus</name>
    <dbReference type="NCBI Taxonomy" id="1951219"/>
    <lineage>
        <taxon>Bacteria</taxon>
        <taxon>Pseudomonadati</taxon>
        <taxon>Pseudomonadota</taxon>
        <taxon>Alphaproteobacteria</taxon>
        <taxon>Hyphomicrobiales</taxon>
        <taxon>Phreatobacteraceae</taxon>
        <taxon>Candidatus Raskinella</taxon>
    </lineage>
</organism>
<dbReference type="Pfam" id="PF13400">
    <property type="entry name" value="Tad"/>
    <property type="match status" value="1"/>
</dbReference>
<comment type="caution">
    <text evidence="3">The sequence shown here is derived from an EMBL/GenBank/DDBJ whole genome shotgun (WGS) entry which is preliminary data.</text>
</comment>
<evidence type="ECO:0000256" key="1">
    <source>
        <dbReference type="SAM" id="Phobius"/>
    </source>
</evidence>
<reference evidence="3 4" key="1">
    <citation type="journal article" date="2017" name="Water Res.">
        <title>Comammox in drinking water systems.</title>
        <authorList>
            <person name="Wang Y."/>
            <person name="Ma L."/>
            <person name="Mao Y."/>
            <person name="Jiang X."/>
            <person name="Xia Y."/>
            <person name="Yu K."/>
            <person name="Li B."/>
            <person name="Zhang T."/>
        </authorList>
    </citation>
    <scope>NUCLEOTIDE SEQUENCE [LARGE SCALE GENOMIC DNA]</scope>
    <source>
        <strain evidence="3">SG_bin8</strain>
    </source>
</reference>
<gene>
    <name evidence="3" type="ORF">A4S15_08040</name>
</gene>
<dbReference type="InterPro" id="IPR002035">
    <property type="entry name" value="VWF_A"/>
</dbReference>
<dbReference type="AlphaFoldDB" id="A0A1W9HY21"/>
<proteinExistence type="predicted"/>
<sequence length="453" mass="47650">MKMSLGSFIRRFAGESGGNVVMTFGLVTTVLIGLAGAAVDYSTTARIRSKLQAAVDSGVLAAALSFYTANADTVVHAHVDRSIPNGITPTITIAKTDNRITATLTGDVPTTLLGVMGISSLPIRITSTAVYGTGNAEVILVLDTTGSMAGSKISGLQQAANDFVTTLFSSPNAANSLKIGIVPFTDYVNIGTQYRTASWVYGASDYSTTSNQCWDTYPSATYTNPRPRSGTCYNDGQPYTCTWTDYDVTLGAAVQQCGPVTANFTWNGCVGSRASPLDLGDTVTAANPVPAILNVGCSAPLQRLTNDRNALKTKIDGLVANGNTYIAPGVLWGWRLLSPNQPFADGAAFDGKTRKIMVVMTDGANTKSPNYPDHEGGDVALANELTTKTCANVKSAGIEVYSVAFSVTDTTIKTILANCASVPPNYYDSTTVSDLQAAFQKIANDINNVRLTN</sequence>
<evidence type="ECO:0000313" key="4">
    <source>
        <dbReference type="Proteomes" id="UP000192872"/>
    </source>
</evidence>
<feature type="transmembrane region" description="Helical" evidence="1">
    <location>
        <begin position="20"/>
        <end position="39"/>
    </location>
</feature>
<dbReference type="RefSeq" id="WP_376802326.1">
    <property type="nucleotide sequence ID" value="NZ_DBNB01000034.1"/>
</dbReference>
<keyword evidence="1" id="KW-0472">Membrane</keyword>
<protein>
    <recommendedName>
        <fullName evidence="2">VWFA domain-containing protein</fullName>
    </recommendedName>
</protein>
<dbReference type="EMBL" id="LWDL01000013">
    <property type="protein sequence ID" value="OQW52318.1"/>
    <property type="molecule type" value="Genomic_DNA"/>
</dbReference>
<name>A0A1W9HY21_9HYPH</name>
<feature type="domain" description="VWFA" evidence="2">
    <location>
        <begin position="137"/>
        <end position="446"/>
    </location>
</feature>
<keyword evidence="1" id="KW-1133">Transmembrane helix</keyword>
<dbReference type="InterPro" id="IPR036465">
    <property type="entry name" value="vWFA_dom_sf"/>
</dbReference>
<dbReference type="Proteomes" id="UP000192872">
    <property type="component" value="Unassembled WGS sequence"/>
</dbReference>
<dbReference type="Gene3D" id="3.40.50.410">
    <property type="entry name" value="von Willebrand factor, type A domain"/>
    <property type="match status" value="2"/>
</dbReference>
<keyword evidence="1" id="KW-0812">Transmembrane</keyword>
<accession>A0A1W9HY21</accession>